<evidence type="ECO:0000256" key="8">
    <source>
        <dbReference type="ARBA" id="ARBA00048449"/>
    </source>
</evidence>
<dbReference type="PANTHER" id="PTHR42684">
    <property type="entry name" value="ADENOSYLMETHIONINE-8-AMINO-7-OXONONANOATE AMINOTRANSFERASE"/>
    <property type="match status" value="1"/>
</dbReference>
<evidence type="ECO:0000256" key="7">
    <source>
        <dbReference type="ARBA" id="ARBA00022898"/>
    </source>
</evidence>
<dbReference type="InterPro" id="IPR005815">
    <property type="entry name" value="BioA"/>
</dbReference>
<dbReference type="FunFam" id="3.40.640.10:FF:000004">
    <property type="entry name" value="Acetylornithine aminotransferase"/>
    <property type="match status" value="1"/>
</dbReference>
<feature type="modified residue" description="N6-(pyridoxal phosphate)lysine" evidence="9">
    <location>
        <position position="282"/>
    </location>
</feature>
<keyword evidence="4 9" id="KW-0808">Transferase</keyword>
<dbReference type="InterPro" id="IPR015424">
    <property type="entry name" value="PyrdxlP-dep_Trfase"/>
</dbReference>
<dbReference type="UniPathway" id="UPA00078">
    <property type="reaction ID" value="UER00160"/>
</dbReference>
<comment type="cofactor">
    <cofactor evidence="1 9">
        <name>pyridoxal 5'-phosphate</name>
        <dbReference type="ChEBI" id="CHEBI:597326"/>
    </cofactor>
</comment>
<dbReference type="GO" id="GO:0005737">
    <property type="term" value="C:cytoplasm"/>
    <property type="evidence" value="ECO:0007669"/>
    <property type="project" value="UniProtKB-SubCell"/>
</dbReference>
<feature type="binding site" evidence="9">
    <location>
        <begin position="317"/>
        <end position="318"/>
    </location>
    <ligand>
        <name>pyridoxal 5'-phosphate</name>
        <dbReference type="ChEBI" id="CHEBI:597326"/>
    </ligand>
</feature>
<dbReference type="InterPro" id="IPR015422">
    <property type="entry name" value="PyrdxlP-dep_Trfase_small"/>
</dbReference>
<evidence type="ECO:0000256" key="2">
    <source>
        <dbReference type="ARBA" id="ARBA00005063"/>
    </source>
</evidence>
<evidence type="ECO:0000313" key="11">
    <source>
        <dbReference type="Proteomes" id="UP000011996"/>
    </source>
</evidence>
<comment type="catalytic activity">
    <reaction evidence="8 9">
        <text>(8S)-8-amino-7-oxononanoate + S-adenosyl-L-methionine = S-adenosyl-4-methylsulfanyl-2-oxobutanoate + (7R,8S)-7,8-diammoniononanoate</text>
        <dbReference type="Rhea" id="RHEA:16861"/>
        <dbReference type="ChEBI" id="CHEBI:16490"/>
        <dbReference type="ChEBI" id="CHEBI:59789"/>
        <dbReference type="ChEBI" id="CHEBI:149468"/>
        <dbReference type="ChEBI" id="CHEBI:149469"/>
        <dbReference type="EC" id="2.6.1.62"/>
    </reaction>
</comment>
<keyword evidence="7 9" id="KW-0663">Pyridoxal phosphate</keyword>
<dbReference type="HAMAP" id="MF_00834">
    <property type="entry name" value="BioA"/>
    <property type="match status" value="1"/>
</dbReference>
<dbReference type="Gene3D" id="3.90.1150.10">
    <property type="entry name" value="Aspartate Aminotransferase, domain 1"/>
    <property type="match status" value="1"/>
</dbReference>
<keyword evidence="6 9" id="KW-0093">Biotin biosynthesis</keyword>
<feature type="binding site" evidence="9">
    <location>
        <position position="154"/>
    </location>
    <ligand>
        <name>substrate</name>
    </ligand>
</feature>
<organism evidence="10 11">
    <name type="scientific">Rhodopirellula europaea SH398</name>
    <dbReference type="NCBI Taxonomy" id="1263868"/>
    <lineage>
        <taxon>Bacteria</taxon>
        <taxon>Pseudomonadati</taxon>
        <taxon>Planctomycetota</taxon>
        <taxon>Planctomycetia</taxon>
        <taxon>Pirellulales</taxon>
        <taxon>Pirellulaceae</taxon>
        <taxon>Rhodopirellula</taxon>
    </lineage>
</organism>
<dbReference type="Proteomes" id="UP000011996">
    <property type="component" value="Unassembled WGS sequence"/>
</dbReference>
<dbReference type="GO" id="GO:0004015">
    <property type="term" value="F:adenosylmethionine-8-amino-7-oxononanoate transaminase activity"/>
    <property type="evidence" value="ECO:0007669"/>
    <property type="project" value="UniProtKB-UniRule"/>
</dbReference>
<dbReference type="Pfam" id="PF00202">
    <property type="entry name" value="Aminotran_3"/>
    <property type="match status" value="1"/>
</dbReference>
<feature type="binding site" evidence="9">
    <location>
        <position position="316"/>
    </location>
    <ligand>
        <name>substrate</name>
    </ligand>
</feature>
<feature type="binding site" evidence="9">
    <location>
        <position position="282"/>
    </location>
    <ligand>
        <name>substrate</name>
    </ligand>
</feature>
<comment type="subcellular location">
    <subcellularLocation>
        <location evidence="9">Cytoplasm</location>
    </subcellularLocation>
</comment>
<dbReference type="CDD" id="cd00610">
    <property type="entry name" value="OAT_like"/>
    <property type="match status" value="1"/>
</dbReference>
<dbReference type="GO" id="GO:0030170">
    <property type="term" value="F:pyridoxal phosphate binding"/>
    <property type="evidence" value="ECO:0007669"/>
    <property type="project" value="UniProtKB-UniRule"/>
</dbReference>
<dbReference type="GO" id="GO:0009102">
    <property type="term" value="P:biotin biosynthetic process"/>
    <property type="evidence" value="ECO:0007669"/>
    <property type="project" value="UniProtKB-UniRule"/>
</dbReference>
<proteinExistence type="inferred from homology"/>
<gene>
    <name evidence="9" type="primary">bioA</name>
    <name evidence="10" type="ORF">RESH_06171</name>
</gene>
<feature type="binding site" evidence="9">
    <location>
        <position position="398"/>
    </location>
    <ligand>
        <name>substrate</name>
    </ligand>
</feature>
<dbReference type="NCBIfam" id="NF004624">
    <property type="entry name" value="PRK05964.1"/>
    <property type="match status" value="1"/>
</dbReference>
<comment type="similarity">
    <text evidence="9">Belongs to the class-III pyridoxal-phosphate-dependent aminotransferase family. BioA subfamily.</text>
</comment>
<comment type="subunit">
    <text evidence="9">Homodimer.</text>
</comment>
<dbReference type="AlphaFoldDB" id="M5SAT7"/>
<dbReference type="PATRIC" id="fig|1263868.3.peg.6697"/>
<dbReference type="NCBIfam" id="TIGR00508">
    <property type="entry name" value="bioA"/>
    <property type="match status" value="1"/>
</dbReference>
<comment type="function">
    <text evidence="9">Catalyzes the transfer of the alpha-amino group from S-adenosyl-L-methionine (SAM) to 7-keto-8-aminopelargonic acid (KAPA) to form 7,8-diaminopelargonic acid (DAPA). It is the only aminotransferase known to utilize SAM as an amino donor.</text>
</comment>
<feature type="binding site" evidence="9">
    <location>
        <position position="248"/>
    </location>
    <ligand>
        <name>pyridoxal 5'-phosphate</name>
        <dbReference type="ChEBI" id="CHEBI:597326"/>
    </ligand>
</feature>
<keyword evidence="3 9" id="KW-0032">Aminotransferase</keyword>
<evidence type="ECO:0000256" key="9">
    <source>
        <dbReference type="HAMAP-Rule" id="MF_00834"/>
    </source>
</evidence>
<protein>
    <recommendedName>
        <fullName evidence="9">Adenosylmethionine-8-amino-7-oxononanoate aminotransferase</fullName>
        <ecNumber evidence="9">2.6.1.62</ecNumber>
    </recommendedName>
    <alternativeName>
        <fullName evidence="9">7,8-diamino-pelargonic acid aminotransferase</fullName>
        <shortName evidence="9">DAPA AT</shortName>
        <shortName evidence="9">DAPA aminotransferase</shortName>
    </alternativeName>
    <alternativeName>
        <fullName evidence="9">7,8-diaminononanoate synthase</fullName>
        <shortName evidence="9">DANS</shortName>
    </alternativeName>
    <alternativeName>
        <fullName evidence="9">Diaminopelargonic acid synthase</fullName>
    </alternativeName>
</protein>
<name>M5SAT7_9BACT</name>
<sequence length="444" mass="49317">MVTEFTRDARSGLFRESMMNSVWRPYCQMKTAPPPMKIVATEGCHLIGENGERWIDGMASWWSACHGYNHPHVREAVTAQLQRMPHVMFGGITHDPAECLASRLAEMAPEDLNHVFFSDSGSVAVEVAMKMAIGHWRRHDRPGRTRFLAFENAYHGDTTGAMSLCDPQRSMHARYSGAITQQFHVPLPRDETTEAELNRVLAEHSDSIAGVFVEPLVQGAGGMRFHDVNTLTRIRDACRRHDVLLIADEIATGFQRTGKMFAVNHTADLHSPVVPDILCLGKALTAGTMSMAVTIARSHVFDSFYSDDPGAALMHGPTFMANPLACSAANASLDLFEQTPYEVGNIESILRERLSVLRDIDNVADVRCFGAIGVVQFRDPPNMQTVQDELVRRGVWLRPFGDCLYTTPPLCIVDESLHQVCDAMIEATHAVMAQSNSREVNQLR</sequence>
<evidence type="ECO:0000256" key="4">
    <source>
        <dbReference type="ARBA" id="ARBA00022679"/>
    </source>
</evidence>
<dbReference type="PANTHER" id="PTHR42684:SF17">
    <property type="entry name" value="ADENOSYLMETHIONINE-8-AMINO-7-OXONONANOATE AMINOTRANSFERASE"/>
    <property type="match status" value="1"/>
</dbReference>
<evidence type="ECO:0000256" key="5">
    <source>
        <dbReference type="ARBA" id="ARBA00022691"/>
    </source>
</evidence>
<dbReference type="SUPFAM" id="SSF53383">
    <property type="entry name" value="PLP-dependent transferases"/>
    <property type="match status" value="1"/>
</dbReference>
<evidence type="ECO:0000256" key="3">
    <source>
        <dbReference type="ARBA" id="ARBA00022576"/>
    </source>
</evidence>
<accession>M5SAT7</accession>
<keyword evidence="5 9" id="KW-0949">S-adenosyl-L-methionine</keyword>
<comment type="pathway">
    <text evidence="2 9">Cofactor biosynthesis; biotin biosynthesis; 7,8-diaminononanoate from 8-amino-7-oxononanoate (SAM route): step 1/1.</text>
</comment>
<keyword evidence="9" id="KW-0963">Cytoplasm</keyword>
<dbReference type="EC" id="2.6.1.62" evidence="9"/>
<dbReference type="STRING" id="1263868.RESH_06171"/>
<feature type="binding site" evidence="9">
    <location>
        <position position="61"/>
    </location>
    <ligand>
        <name>substrate</name>
    </ligand>
</feature>
<evidence type="ECO:0000313" key="10">
    <source>
        <dbReference type="EMBL" id="EMI23269.1"/>
    </source>
</evidence>
<evidence type="ECO:0000256" key="1">
    <source>
        <dbReference type="ARBA" id="ARBA00001933"/>
    </source>
</evidence>
<feature type="site" description="Participates in the substrate recognition with KAPA and in a stacking interaction with the adenine ring of SAM" evidence="9">
    <location>
        <position position="26"/>
    </location>
</feature>
<dbReference type="EMBL" id="ANOF01000204">
    <property type="protein sequence ID" value="EMI23269.1"/>
    <property type="molecule type" value="Genomic_DNA"/>
</dbReference>
<evidence type="ECO:0000256" key="6">
    <source>
        <dbReference type="ARBA" id="ARBA00022756"/>
    </source>
</evidence>
<feature type="binding site" evidence="9">
    <location>
        <begin position="121"/>
        <end position="122"/>
    </location>
    <ligand>
        <name>pyridoxal 5'-phosphate</name>
        <dbReference type="ChEBI" id="CHEBI:597326"/>
    </ligand>
</feature>
<dbReference type="Gene3D" id="3.40.640.10">
    <property type="entry name" value="Type I PLP-dependent aspartate aminotransferase-like (Major domain)"/>
    <property type="match status" value="1"/>
</dbReference>
<reference evidence="10 11" key="1">
    <citation type="journal article" date="2013" name="Mar. Genomics">
        <title>Expression of sulfatases in Rhodopirellula baltica and the diversity of sulfatases in the genus Rhodopirellula.</title>
        <authorList>
            <person name="Wegner C.E."/>
            <person name="Richter-Heitmann T."/>
            <person name="Klindworth A."/>
            <person name="Klockow C."/>
            <person name="Richter M."/>
            <person name="Achstetter T."/>
            <person name="Glockner F.O."/>
            <person name="Harder J."/>
        </authorList>
    </citation>
    <scope>NUCLEOTIDE SEQUENCE [LARGE SCALE GENOMIC DNA]</scope>
    <source>
        <strain evidence="10 11">SH398</strain>
    </source>
</reference>
<comment type="caution">
    <text evidence="10">The sequence shown here is derived from an EMBL/GenBank/DDBJ whole genome shotgun (WGS) entry which is preliminary data.</text>
</comment>
<dbReference type="InterPro" id="IPR005814">
    <property type="entry name" value="Aminotrans_3"/>
</dbReference>
<dbReference type="InterPro" id="IPR015421">
    <property type="entry name" value="PyrdxlP-dep_Trfase_major"/>
</dbReference>